<organism evidence="1 2">
    <name type="scientific">Xylaria curta</name>
    <dbReference type="NCBI Taxonomy" id="42375"/>
    <lineage>
        <taxon>Eukaryota</taxon>
        <taxon>Fungi</taxon>
        <taxon>Dikarya</taxon>
        <taxon>Ascomycota</taxon>
        <taxon>Pezizomycotina</taxon>
        <taxon>Sordariomycetes</taxon>
        <taxon>Xylariomycetidae</taxon>
        <taxon>Xylariales</taxon>
        <taxon>Xylariaceae</taxon>
        <taxon>Xylaria</taxon>
    </lineage>
</organism>
<dbReference type="Proteomes" id="UP001143856">
    <property type="component" value="Unassembled WGS sequence"/>
</dbReference>
<dbReference type="EMBL" id="JAPDGR010002900">
    <property type="protein sequence ID" value="KAJ2973676.1"/>
    <property type="molecule type" value="Genomic_DNA"/>
</dbReference>
<protein>
    <submittedName>
        <fullName evidence="1">Uncharacterized protein</fullName>
    </submittedName>
</protein>
<keyword evidence="2" id="KW-1185">Reference proteome</keyword>
<evidence type="ECO:0000313" key="2">
    <source>
        <dbReference type="Proteomes" id="UP001143856"/>
    </source>
</evidence>
<proteinExistence type="predicted"/>
<gene>
    <name evidence="1" type="ORF">NUW58_g8880</name>
</gene>
<accession>A0ACC1N5C5</accession>
<name>A0ACC1N5C5_9PEZI</name>
<sequence length="145" mass="16016">MAPTIDIPGYYYDSEKRRYFKIENSKTAPTNASWSSKNVLKRKLHEEDAAAAQRYFDLAKSRVTRARVLNDAVTGGFFAREYGAMKDDMQAACFAAGLVDKGHVPLVRGRNREMQVKHICAVGSDYKTGLCPVYAGTLPTSAVAC</sequence>
<evidence type="ECO:0000313" key="1">
    <source>
        <dbReference type="EMBL" id="KAJ2973676.1"/>
    </source>
</evidence>
<comment type="caution">
    <text evidence="1">The sequence shown here is derived from an EMBL/GenBank/DDBJ whole genome shotgun (WGS) entry which is preliminary data.</text>
</comment>
<reference evidence="1" key="1">
    <citation type="submission" date="2022-10" db="EMBL/GenBank/DDBJ databases">
        <title>Genome Sequence of Xylaria curta.</title>
        <authorList>
            <person name="Buettner E."/>
        </authorList>
    </citation>
    <scope>NUCLEOTIDE SEQUENCE</scope>
    <source>
        <strain evidence="1">Babe10</strain>
    </source>
</reference>